<accession>A0A4Y2DML6</accession>
<gene>
    <name evidence="3" type="ORF">AVEN_128256_1</name>
    <name evidence="2" type="ORF">AVEN_36670_1</name>
</gene>
<organism evidence="2 4">
    <name type="scientific">Araneus ventricosus</name>
    <name type="common">Orbweaver spider</name>
    <name type="synonym">Epeira ventricosa</name>
    <dbReference type="NCBI Taxonomy" id="182803"/>
    <lineage>
        <taxon>Eukaryota</taxon>
        <taxon>Metazoa</taxon>
        <taxon>Ecdysozoa</taxon>
        <taxon>Arthropoda</taxon>
        <taxon>Chelicerata</taxon>
        <taxon>Arachnida</taxon>
        <taxon>Araneae</taxon>
        <taxon>Araneomorphae</taxon>
        <taxon>Entelegynae</taxon>
        <taxon>Araneoidea</taxon>
        <taxon>Araneidae</taxon>
        <taxon>Araneus</taxon>
    </lineage>
</organism>
<name>A0A4Y2DML6_ARAVE</name>
<feature type="region of interest" description="Disordered" evidence="1">
    <location>
        <begin position="1"/>
        <end position="43"/>
    </location>
</feature>
<feature type="compositionally biased region" description="Acidic residues" evidence="1">
    <location>
        <begin position="7"/>
        <end position="21"/>
    </location>
</feature>
<comment type="caution">
    <text evidence="2">The sequence shown here is derived from an EMBL/GenBank/DDBJ whole genome shotgun (WGS) entry which is preliminary data.</text>
</comment>
<evidence type="ECO:0000313" key="4">
    <source>
        <dbReference type="Proteomes" id="UP000499080"/>
    </source>
</evidence>
<keyword evidence="4" id="KW-1185">Reference proteome</keyword>
<reference evidence="2 4" key="1">
    <citation type="journal article" date="2019" name="Sci. Rep.">
        <title>Orb-weaving spider Araneus ventricosus genome elucidates the spidroin gene catalogue.</title>
        <authorList>
            <person name="Kono N."/>
            <person name="Nakamura H."/>
            <person name="Ohtoshi R."/>
            <person name="Moran D.A.P."/>
            <person name="Shinohara A."/>
            <person name="Yoshida Y."/>
            <person name="Fujiwara M."/>
            <person name="Mori M."/>
            <person name="Tomita M."/>
            <person name="Arakawa K."/>
        </authorList>
    </citation>
    <scope>NUCLEOTIDE SEQUENCE [LARGE SCALE GENOMIC DNA]</scope>
</reference>
<evidence type="ECO:0000256" key="1">
    <source>
        <dbReference type="SAM" id="MobiDB-lite"/>
    </source>
</evidence>
<dbReference type="AlphaFoldDB" id="A0A4Y2DML6"/>
<feature type="non-terminal residue" evidence="2">
    <location>
        <position position="1"/>
    </location>
</feature>
<dbReference type="EMBL" id="BGPR01167034">
    <property type="protein sequence ID" value="GBM17092.1"/>
    <property type="molecule type" value="Genomic_DNA"/>
</dbReference>
<dbReference type="EMBL" id="BGPR01166986">
    <property type="protein sequence ID" value="GBM16895.1"/>
    <property type="molecule type" value="Genomic_DNA"/>
</dbReference>
<proteinExistence type="predicted"/>
<sequence length="43" mass="4901">VEKVEELIENDDRETTSEEMDDRLTPVYSESPDCGEEDKAPLS</sequence>
<protein>
    <submittedName>
        <fullName evidence="2">Uncharacterized protein</fullName>
    </submittedName>
</protein>
<evidence type="ECO:0000313" key="3">
    <source>
        <dbReference type="EMBL" id="GBM17092.1"/>
    </source>
</evidence>
<dbReference type="Proteomes" id="UP000499080">
    <property type="component" value="Unassembled WGS sequence"/>
</dbReference>
<evidence type="ECO:0000313" key="2">
    <source>
        <dbReference type="EMBL" id="GBM16895.1"/>
    </source>
</evidence>